<comment type="caution">
    <text evidence="1">The sequence shown here is derived from an EMBL/GenBank/DDBJ whole genome shotgun (WGS) entry which is preliminary data.</text>
</comment>
<evidence type="ECO:0000313" key="1">
    <source>
        <dbReference type="EMBL" id="PVU88489.1"/>
    </source>
</evidence>
<dbReference type="STRING" id="61424.A0A2T9Y827"/>
<accession>A0A2T9Y827</accession>
<name>A0A2T9Y827_9FUNG</name>
<dbReference type="EMBL" id="MBFT01000621">
    <property type="protein sequence ID" value="PVU88489.1"/>
    <property type="molecule type" value="Genomic_DNA"/>
</dbReference>
<evidence type="ECO:0008006" key="3">
    <source>
        <dbReference type="Google" id="ProtNLM"/>
    </source>
</evidence>
<dbReference type="InterPro" id="IPR012349">
    <property type="entry name" value="Split_barrel_FMN-bd"/>
</dbReference>
<keyword evidence="2" id="KW-1185">Reference proteome</keyword>
<dbReference type="OrthoDB" id="444432at2759"/>
<organism evidence="1 2">
    <name type="scientific">Furculomyces boomerangus</name>
    <dbReference type="NCBI Taxonomy" id="61424"/>
    <lineage>
        <taxon>Eukaryota</taxon>
        <taxon>Fungi</taxon>
        <taxon>Fungi incertae sedis</taxon>
        <taxon>Zoopagomycota</taxon>
        <taxon>Kickxellomycotina</taxon>
        <taxon>Harpellomycetes</taxon>
        <taxon>Harpellales</taxon>
        <taxon>Harpellaceae</taxon>
        <taxon>Furculomyces</taxon>
    </lineage>
</organism>
<gene>
    <name evidence="1" type="ORF">BB559_005552</name>
</gene>
<dbReference type="Gene3D" id="2.30.110.10">
    <property type="entry name" value="Electron Transport, Fmn-binding Protein, Chain A"/>
    <property type="match status" value="1"/>
</dbReference>
<dbReference type="Proteomes" id="UP000245699">
    <property type="component" value="Unassembled WGS sequence"/>
</dbReference>
<proteinExistence type="predicted"/>
<dbReference type="InterPro" id="IPR024747">
    <property type="entry name" value="Pyridox_Oxase-rel"/>
</dbReference>
<reference evidence="1 2" key="1">
    <citation type="journal article" date="2018" name="MBio">
        <title>Comparative Genomics Reveals the Core Gene Toolbox for the Fungus-Insect Symbiosis.</title>
        <authorList>
            <person name="Wang Y."/>
            <person name="Stata M."/>
            <person name="Wang W."/>
            <person name="Stajich J.E."/>
            <person name="White M.M."/>
            <person name="Moncalvo J.M."/>
        </authorList>
    </citation>
    <scope>NUCLEOTIDE SEQUENCE [LARGE SCALE GENOMIC DNA]</scope>
    <source>
        <strain evidence="1 2">AUS-77-4</strain>
    </source>
</reference>
<protein>
    <recommendedName>
        <fullName evidence="3">Flavin-nucleotide-binding protein</fullName>
    </recommendedName>
</protein>
<dbReference type="PANTHER" id="PTHR34071">
    <property type="entry name" value="5-NITROIMIDAZOLE ANTIBIOTICS RESISTANCE PROTEIN, NIMA-FAMILY-RELATED PROTEIN-RELATED"/>
    <property type="match status" value="1"/>
</dbReference>
<evidence type="ECO:0000313" key="2">
    <source>
        <dbReference type="Proteomes" id="UP000245699"/>
    </source>
</evidence>
<sequence length="241" mass="26668">MADYTPKNSKDVNFVKRLRERASYDPETIFGILDQGLISHVGFHGSKMQESDSEESWPFVIPMIYGRVDDTIYLHGYISGRLLKSLGKSDGSNDGPKACITVTMVDGLVVALSAFHNSNNYRSVCVFGRARAVDDLDEKLLALTAITNHQFRGGDKWANSREITKTEIQTTKVIAVKIETASAKQRAAGPKDDEEDMNDQSVIESIWAGVVPIKTVMGKPQPAEYTKAPIPEYIAKLVDQE</sequence>
<dbReference type="PANTHER" id="PTHR34071:SF2">
    <property type="entry name" value="FLAVIN-NUCLEOTIDE-BINDING PROTEIN"/>
    <property type="match status" value="1"/>
</dbReference>
<dbReference type="SUPFAM" id="SSF50475">
    <property type="entry name" value="FMN-binding split barrel"/>
    <property type="match status" value="1"/>
</dbReference>
<dbReference type="AlphaFoldDB" id="A0A2T9Y827"/>
<dbReference type="Pfam" id="PF12900">
    <property type="entry name" value="Pyridox_ox_2"/>
    <property type="match status" value="1"/>
</dbReference>